<reference evidence="1 2" key="1">
    <citation type="journal article" date="2015" name="Int. J. Syst. Evol. Microbiol.">
        <title>Exiguobacterium enclense sp. nov., isolated from sediment.</title>
        <authorList>
            <person name="Dastager S.G."/>
            <person name="Mawlankar R."/>
            <person name="Sonalkar V.V."/>
            <person name="Thorat M.N."/>
            <person name="Mual P."/>
            <person name="Verma A."/>
            <person name="Krishnamurthi S."/>
            <person name="Tang S.K."/>
            <person name="Li W.J."/>
        </authorList>
    </citation>
    <scope>NUCLEOTIDE SEQUENCE [LARGE SCALE GENOMIC DNA]</scope>
    <source>
        <strain evidence="1 2">NIO-1109</strain>
    </source>
</reference>
<dbReference type="EMBL" id="LNQL01000001">
    <property type="protein sequence ID" value="KSU50391.1"/>
    <property type="molecule type" value="Genomic_DNA"/>
</dbReference>
<protein>
    <submittedName>
        <fullName evidence="1">Uncharacterized protein</fullName>
    </submittedName>
</protein>
<dbReference type="OrthoDB" id="2350891at2"/>
<gene>
    <name evidence="1" type="ORF">AS033_03145</name>
</gene>
<dbReference type="AlphaFoldDB" id="A0A0V8GJD6"/>
<evidence type="ECO:0000313" key="2">
    <source>
        <dbReference type="Proteomes" id="UP000053797"/>
    </source>
</evidence>
<sequence length="327" mass="38348">MGTSRWMEHELEVERARILRLPASKQEQLIMELETDQLTGEDVLHRLYVIQPLLMHDRERFETVAERFLEVEGVEQVLALFLYELGERYPMKLALRSASPYLPYGLALRLDEIKQQMRVREQKPAVQNNPVAQREVTAATELMHVLRHGSWVEQMRQLTGVEFERTHELIAYITQKYLQAQETAHQSLLVIDQLLGSVLHHVPYPVSIHVPHLDVDWTISSREELEEILLVHQQEQQALLASMHTLERMDPFRALLVLRSDQLIHLEERERIGADMEKWLAACEELAGLTFEREEPERILSPLAKRLYRAAHILYPEVIAFEQIYFD</sequence>
<comment type="caution">
    <text evidence="1">The sequence shown here is derived from an EMBL/GenBank/DDBJ whole genome shotgun (WGS) entry which is preliminary data.</text>
</comment>
<name>A0A0V8GJD6_9BACL</name>
<evidence type="ECO:0000313" key="1">
    <source>
        <dbReference type="EMBL" id="KSU50391.1"/>
    </source>
</evidence>
<accession>A0A0V8GJD6</accession>
<proteinExistence type="predicted"/>
<dbReference type="Proteomes" id="UP000053797">
    <property type="component" value="Unassembled WGS sequence"/>
</dbReference>
<organism evidence="1 2">
    <name type="scientific">Exiguobacterium indicum</name>
    <dbReference type="NCBI Taxonomy" id="296995"/>
    <lineage>
        <taxon>Bacteria</taxon>
        <taxon>Bacillati</taxon>
        <taxon>Bacillota</taxon>
        <taxon>Bacilli</taxon>
        <taxon>Bacillales</taxon>
        <taxon>Bacillales Family XII. Incertae Sedis</taxon>
        <taxon>Exiguobacterium</taxon>
    </lineage>
</organism>
<dbReference type="RefSeq" id="WP_058264738.1">
    <property type="nucleotide sequence ID" value="NZ_FMYN01000001.1"/>
</dbReference>